<dbReference type="SUPFAM" id="SSF56935">
    <property type="entry name" value="Porins"/>
    <property type="match status" value="1"/>
</dbReference>
<feature type="non-terminal residue" evidence="5">
    <location>
        <position position="1"/>
    </location>
</feature>
<keyword evidence="3" id="KW-0998">Cell outer membrane</keyword>
<comment type="subcellular location">
    <subcellularLocation>
        <location evidence="1">Cell outer membrane</location>
    </subcellularLocation>
</comment>
<evidence type="ECO:0000313" key="5">
    <source>
        <dbReference type="EMBL" id="SVE33788.1"/>
    </source>
</evidence>
<sequence length="239" mass="26661">GFPQISTSGLYSVMGDPTTFIRRNNEHFEIYENFLISQGNHQIKIGGYLFHLKFRPENPVSARGSFLYTGQFTGNALADFMLGYPISARAGVGGRGVENGRTTWLHTYAQDDWQVRDNLTVNFGLRYELNSHMRDLDNGLSTIDLSVPGGRYVIASDDTGGISPKAQPLLPLIPIPWVSSAEIGWSNSLLRPSKVRFAPRVGFAWTPERNNDIVVRGGYGIFLNQWAYSVQTAFTRNLP</sequence>
<protein>
    <recommendedName>
        <fullName evidence="4">TonB-dependent transporter Oar-like beta-barrel domain-containing protein</fullName>
    </recommendedName>
</protein>
<evidence type="ECO:0000256" key="3">
    <source>
        <dbReference type="ARBA" id="ARBA00023237"/>
    </source>
</evidence>
<dbReference type="Pfam" id="PF25183">
    <property type="entry name" value="OMP_b-brl_4"/>
    <property type="match status" value="1"/>
</dbReference>
<dbReference type="Gene3D" id="2.40.170.20">
    <property type="entry name" value="TonB-dependent receptor, beta-barrel domain"/>
    <property type="match status" value="1"/>
</dbReference>
<name>A0A383CQ84_9ZZZZ</name>
<dbReference type="AlphaFoldDB" id="A0A383CQ84"/>
<accession>A0A383CQ84</accession>
<gene>
    <name evidence="5" type="ORF">METZ01_LOCUS486642</name>
</gene>
<dbReference type="InterPro" id="IPR057601">
    <property type="entry name" value="Oar-like_b-barrel"/>
</dbReference>
<proteinExistence type="predicted"/>
<reference evidence="5" key="1">
    <citation type="submission" date="2018-05" db="EMBL/GenBank/DDBJ databases">
        <authorList>
            <person name="Lanie J.A."/>
            <person name="Ng W.-L."/>
            <person name="Kazmierczak K.M."/>
            <person name="Andrzejewski T.M."/>
            <person name="Davidsen T.M."/>
            <person name="Wayne K.J."/>
            <person name="Tettelin H."/>
            <person name="Glass J.I."/>
            <person name="Rusch D."/>
            <person name="Podicherti R."/>
            <person name="Tsui H.-C.T."/>
            <person name="Winkler M.E."/>
        </authorList>
    </citation>
    <scope>NUCLEOTIDE SEQUENCE</scope>
</reference>
<dbReference type="GO" id="GO:0009279">
    <property type="term" value="C:cell outer membrane"/>
    <property type="evidence" value="ECO:0007669"/>
    <property type="project" value="UniProtKB-SubCell"/>
</dbReference>
<keyword evidence="2" id="KW-0472">Membrane</keyword>
<dbReference type="InterPro" id="IPR036942">
    <property type="entry name" value="Beta-barrel_TonB_sf"/>
</dbReference>
<evidence type="ECO:0000256" key="2">
    <source>
        <dbReference type="ARBA" id="ARBA00023136"/>
    </source>
</evidence>
<evidence type="ECO:0000259" key="4">
    <source>
        <dbReference type="Pfam" id="PF25183"/>
    </source>
</evidence>
<evidence type="ECO:0000256" key="1">
    <source>
        <dbReference type="ARBA" id="ARBA00004442"/>
    </source>
</evidence>
<feature type="domain" description="TonB-dependent transporter Oar-like beta-barrel" evidence="4">
    <location>
        <begin position="1"/>
        <end position="239"/>
    </location>
</feature>
<organism evidence="5">
    <name type="scientific">marine metagenome</name>
    <dbReference type="NCBI Taxonomy" id="408172"/>
    <lineage>
        <taxon>unclassified sequences</taxon>
        <taxon>metagenomes</taxon>
        <taxon>ecological metagenomes</taxon>
    </lineage>
</organism>
<feature type="non-terminal residue" evidence="5">
    <location>
        <position position="239"/>
    </location>
</feature>
<dbReference type="EMBL" id="UINC01210358">
    <property type="protein sequence ID" value="SVE33788.1"/>
    <property type="molecule type" value="Genomic_DNA"/>
</dbReference>